<feature type="compositionally biased region" description="Acidic residues" evidence="1">
    <location>
        <begin position="747"/>
        <end position="761"/>
    </location>
</feature>
<accession>A0A174JZ42</accession>
<feature type="compositionally biased region" description="Polar residues" evidence="1">
    <location>
        <begin position="774"/>
        <end position="788"/>
    </location>
</feature>
<name>A0A174JZ42_9FIRM</name>
<feature type="region of interest" description="Disordered" evidence="1">
    <location>
        <begin position="671"/>
        <end position="724"/>
    </location>
</feature>
<proteinExistence type="predicted"/>
<sequence length="2059" mass="231364">MREKKFKHKKILLSGVAVTVAGVLGVGALLQTSISVQASPAMMPGIEEIVNETSKDEPFRILEIVDSEAEAEIGYYVSGQEPYIKLYKDENGNPMSFSSLEDGLSKLSEKQRKEFATNRKTDENGNVSSTGKNIESLCGDSEEEYPLAYSEYQEQYFVSSEDGWKRVDFVDADGNPRTDTVKIKGHYQENTAGNGQYTKEEQTYYPIRKNVEEDAARTNKYRENIENFYYSDDEEAQAPYALTFAEVKNEDVNNAIENANDKGQVTILPEYDYSNGKYGYYENVYADLTEDIVNDIRDKIFKFPGENPVVDEKRAVLIQDNTPQGASAFSAGEEAEFSTVNDGSETTAASQSEFAGETSDNSGADAFSTGDFGDGTSDGDAQIPSSQDTSQTAGMADELTDNAQAEEQTSKGRTILLGFANEETKGTTENPYIYLGENIQAYPYYKYTLVGDLEKIKALAQDNQKKDAESVTNKTQIVRNEKDITLEDGQYWYWKMDTASGQLARYPLSIVTGRQAVPYSDIKKIDSSLDYNYYYTVEKAYFCCEPSAAGEKLPTDYQYYGWYYVSYPQNDGNTYIKVTEGDGKVATHYISDAEYKLTPQTGNYDFVPNEQEQEQLVEVNYVFYQGGYVNHDWFKRYVFHLLPDDKEQFNNFNIEVVTMTADDFNKIYGNGTASTNMGNADTAAVADDGNAENNDGTDSEIGSDEGEIDTEPTAQQTDESEMSEVESMVSEAGVELVSIEKNATNNETEDFQDGTAEESQEESFSVDADRTPEVSEQTDAGQFSDNTSDDISTFSDGNAAVAQTNSELSEYGLIYVNGQVNSQGIRKMYDNLIPFIINTAKASEGTTLGEAVASYTKEDDNGHYVNNFIYFFKDLMSENDSSSLVNINFNSNFNPDAEGDVTRNKDTVQGFEEVLEYIESENKYRRLGQENTAAATSEDSTDQIISDGTEQLSSGEIEPLKKNLSQARAIEYIINYKYKRVLKMKEDINVLEIEPAAVTDANKLSSTTVSKWLGKESRESQREDISKLTSSSMDNIENLLNGKDNVWRSNKTEKGNPHWVEFEFKEEKSINGFYYTAPGDVNTSKGQWENKNKGKDGVPFKLTFTFYDSKKKEIYSEIIPEWFSYGSIDTDKHKISFEKNIQNVKTVKIEFTGTYASNNDENNVGCYASAGQLGLIFGENSPAVTTMTASEFVGHIDDIGAKYDMIYIGSKKDTSLTNVDLLTGSGEMCYAHVGAGRGITLQNKNSNLLKLIGQLDIDYDNWTGPNGMRRFATIDTYSEHGAGYYRGSGNDMTNQIRSELMKFVKSGYPVVIDSDLMSDNRTINTRKVDASSYYYQFLTEALSYDNVFSTSELNDNTESLSFFSNLAKPVIHFEEKPAEPPRANETNADRSLITNGELKYVFTIENDSDAAPAVTTYDCNLYFDLNFDGNLSEKESQDSYIEISDEDGNVLSQISDGNNKSHYELQAGKKYTLVRKLPESYFKIITWKLEITSNKNSYIHTSETGYAKQARGTGVDPQQIKVVQLQAFKNGNYWDLSNKDGKFWKMLGNLKENYNFDFDIQINPVSVNTVNSYTDDQQMKNLLDQADMLIIGFTDGYDNISNAHKQVDAIVDFIKSGKSVLFSHDTTSYINYDQDKMYAYIADKKYDGNESTAIRTENWNFKQWGLELNKVLRSIVGMDRYGITSDDKVETSAGIQTVSGLLKKGEELQSGNQISFNELIKVSGDIAYQSGNRNASYAQTQGYSNEYVNYPDYDSRVEKAQKVNDGAITQYPYVIGDEIKIAQTHGQYYQLGLEQDRDINGNKDGKSDVVVWYTLTDGYYGVSPKDVRNNYYFYSKGNVIYTGAGHSGVSDDEEIQLFINAITAAANVTAVEPKVSFVKSLNPGAETENVKYYMTDRATWSSPADTNIVNNGMRFYINIKDYNMVSADLNQADLDKQEITMQFFIEKEDGEVQDGSVTNSRLHDITREIQNIKEYGGTSEGINVSDDRMFHTKKSNTFEFTVTEENLEKYLKDYQNNGYKNSCRIYAKISSTVYLYNKPNTRTVWTSVDLKQRQLFDLD</sequence>
<dbReference type="EMBL" id="CZAW01000003">
    <property type="protein sequence ID" value="CUP05044.1"/>
    <property type="molecule type" value="Genomic_DNA"/>
</dbReference>
<evidence type="ECO:0000313" key="3">
    <source>
        <dbReference type="Proteomes" id="UP000095712"/>
    </source>
</evidence>
<feature type="region of interest" description="Disordered" evidence="1">
    <location>
        <begin position="110"/>
        <end position="137"/>
    </location>
</feature>
<feature type="compositionally biased region" description="Polar residues" evidence="1">
    <location>
        <begin position="339"/>
        <end position="362"/>
    </location>
</feature>
<reference evidence="2 3" key="1">
    <citation type="submission" date="2015-09" db="EMBL/GenBank/DDBJ databases">
        <authorList>
            <consortium name="Pathogen Informatics"/>
        </authorList>
    </citation>
    <scope>NUCLEOTIDE SEQUENCE [LARGE SCALE GENOMIC DNA]</scope>
    <source>
        <strain evidence="2 3">2789STDY5834911</strain>
    </source>
</reference>
<feature type="region of interest" description="Disordered" evidence="1">
    <location>
        <begin position="930"/>
        <end position="952"/>
    </location>
</feature>
<dbReference type="OrthoDB" id="38701at2"/>
<feature type="compositionally biased region" description="Basic and acidic residues" evidence="1">
    <location>
        <begin position="110"/>
        <end position="123"/>
    </location>
</feature>
<protein>
    <submittedName>
        <fullName evidence="2">Uncharacterized protein</fullName>
    </submittedName>
</protein>
<feature type="compositionally biased region" description="Polar residues" evidence="1">
    <location>
        <begin position="383"/>
        <end position="393"/>
    </location>
</feature>
<evidence type="ECO:0000313" key="2">
    <source>
        <dbReference type="EMBL" id="CUP05044.1"/>
    </source>
</evidence>
<feature type="region of interest" description="Disordered" evidence="1">
    <location>
        <begin position="325"/>
        <end position="394"/>
    </location>
</feature>
<gene>
    <name evidence="2" type="ORF">ERS852523_00383</name>
</gene>
<feature type="compositionally biased region" description="Polar residues" evidence="1">
    <location>
        <begin position="124"/>
        <end position="133"/>
    </location>
</feature>
<organism evidence="2 3">
    <name type="scientific">Blautia wexlerae</name>
    <dbReference type="NCBI Taxonomy" id="418240"/>
    <lineage>
        <taxon>Bacteria</taxon>
        <taxon>Bacillati</taxon>
        <taxon>Bacillota</taxon>
        <taxon>Clostridia</taxon>
        <taxon>Lachnospirales</taxon>
        <taxon>Lachnospiraceae</taxon>
        <taxon>Blautia</taxon>
    </lineage>
</organism>
<dbReference type="RefSeq" id="WP_055149291.1">
    <property type="nucleotide sequence ID" value="NZ_CZAW01000003.1"/>
</dbReference>
<feature type="region of interest" description="Disordered" evidence="1">
    <location>
        <begin position="740"/>
        <end position="788"/>
    </location>
</feature>
<dbReference type="Proteomes" id="UP000095712">
    <property type="component" value="Unassembled WGS sequence"/>
</dbReference>
<evidence type="ECO:0000256" key="1">
    <source>
        <dbReference type="SAM" id="MobiDB-lite"/>
    </source>
</evidence>
<feature type="compositionally biased region" description="Low complexity" evidence="1">
    <location>
        <begin position="367"/>
        <end position="380"/>
    </location>
</feature>
<feature type="compositionally biased region" description="Acidic residues" evidence="1">
    <location>
        <begin position="695"/>
        <end position="710"/>
    </location>
</feature>